<gene>
    <name evidence="2" type="ORF">TRFO_28301</name>
</gene>
<evidence type="ECO:0008006" key="4">
    <source>
        <dbReference type="Google" id="ProtNLM"/>
    </source>
</evidence>
<sequence>MEEQFKPISIDVTEAEPKEFVFEDDHVEALFVIATLNGGNKTSSTTLSVEFDDPTEDGKINRTKVEVAKFEGVEAAQADIQFKATKENNIKLYVQGQGTVTVVGSSAKGGLFTLDDDDEEEEEEEEAAEEEEEAGDTTEEKAAQ</sequence>
<keyword evidence="3" id="KW-1185">Reference proteome</keyword>
<dbReference type="GeneID" id="94840794"/>
<proteinExistence type="predicted"/>
<accession>A0A1J4JZY3</accession>
<evidence type="ECO:0000313" key="2">
    <source>
        <dbReference type="EMBL" id="OHT04250.1"/>
    </source>
</evidence>
<reference evidence="2" key="1">
    <citation type="submission" date="2016-10" db="EMBL/GenBank/DDBJ databases">
        <authorList>
            <person name="Benchimol M."/>
            <person name="Almeida L.G."/>
            <person name="Vasconcelos A.T."/>
            <person name="Perreira-Neves A."/>
            <person name="Rosa I.A."/>
            <person name="Tasca T."/>
            <person name="Bogo M.R."/>
            <person name="de Souza W."/>
        </authorList>
    </citation>
    <scope>NUCLEOTIDE SEQUENCE [LARGE SCALE GENOMIC DNA]</scope>
    <source>
        <strain evidence="2">K</strain>
    </source>
</reference>
<dbReference type="VEuPathDB" id="TrichDB:TRFO_28301"/>
<feature type="region of interest" description="Disordered" evidence="1">
    <location>
        <begin position="108"/>
        <end position="144"/>
    </location>
</feature>
<dbReference type="EMBL" id="MLAK01000800">
    <property type="protein sequence ID" value="OHT04250.1"/>
    <property type="molecule type" value="Genomic_DNA"/>
</dbReference>
<protein>
    <recommendedName>
        <fullName evidence="4">Nucleoplasmin-like domain-containing protein</fullName>
    </recommendedName>
</protein>
<dbReference type="RefSeq" id="XP_068357386.1">
    <property type="nucleotide sequence ID" value="XM_068506090.1"/>
</dbReference>
<organism evidence="2 3">
    <name type="scientific">Tritrichomonas foetus</name>
    <dbReference type="NCBI Taxonomy" id="1144522"/>
    <lineage>
        <taxon>Eukaryota</taxon>
        <taxon>Metamonada</taxon>
        <taxon>Parabasalia</taxon>
        <taxon>Tritrichomonadida</taxon>
        <taxon>Tritrichomonadidae</taxon>
        <taxon>Tritrichomonas</taxon>
    </lineage>
</organism>
<comment type="caution">
    <text evidence="2">The sequence shown here is derived from an EMBL/GenBank/DDBJ whole genome shotgun (WGS) entry which is preliminary data.</text>
</comment>
<name>A0A1J4JZY3_9EUKA</name>
<feature type="compositionally biased region" description="Acidic residues" evidence="1">
    <location>
        <begin position="114"/>
        <end position="137"/>
    </location>
</feature>
<dbReference type="AlphaFoldDB" id="A0A1J4JZY3"/>
<evidence type="ECO:0000256" key="1">
    <source>
        <dbReference type="SAM" id="MobiDB-lite"/>
    </source>
</evidence>
<dbReference type="Proteomes" id="UP000179807">
    <property type="component" value="Unassembled WGS sequence"/>
</dbReference>
<evidence type="ECO:0000313" key="3">
    <source>
        <dbReference type="Proteomes" id="UP000179807"/>
    </source>
</evidence>